<feature type="compositionally biased region" description="Basic residues" evidence="1">
    <location>
        <begin position="72"/>
        <end position="87"/>
    </location>
</feature>
<feature type="compositionally biased region" description="Basic residues" evidence="1">
    <location>
        <begin position="18"/>
        <end position="33"/>
    </location>
</feature>
<keyword evidence="2" id="KW-0969">Cilium</keyword>
<feature type="compositionally biased region" description="Low complexity" evidence="1">
    <location>
        <begin position="34"/>
        <end position="43"/>
    </location>
</feature>
<feature type="region of interest" description="Disordered" evidence="1">
    <location>
        <begin position="1"/>
        <end position="97"/>
    </location>
</feature>
<feature type="non-terminal residue" evidence="2">
    <location>
        <position position="1"/>
    </location>
</feature>
<name>A0A6J4KVU4_9ACTN</name>
<feature type="compositionally biased region" description="Basic and acidic residues" evidence="1">
    <location>
        <begin position="54"/>
        <end position="68"/>
    </location>
</feature>
<evidence type="ECO:0000256" key="1">
    <source>
        <dbReference type="SAM" id="MobiDB-lite"/>
    </source>
</evidence>
<evidence type="ECO:0000313" key="2">
    <source>
        <dbReference type="EMBL" id="CAA9316482.1"/>
    </source>
</evidence>
<keyword evidence="2" id="KW-0282">Flagellum</keyword>
<reference evidence="2" key="1">
    <citation type="submission" date="2020-02" db="EMBL/GenBank/DDBJ databases">
        <authorList>
            <person name="Meier V. D."/>
        </authorList>
    </citation>
    <scope>NUCLEOTIDE SEQUENCE</scope>
    <source>
        <strain evidence="2">AVDCRST_MAG61</strain>
    </source>
</reference>
<dbReference type="EMBL" id="CADCTT010000267">
    <property type="protein sequence ID" value="CAA9316482.1"/>
    <property type="molecule type" value="Genomic_DNA"/>
</dbReference>
<sequence>GRPARRRHAVRPADPRVRPVRRHCRGLPPRLRRGPQAGRAAPADRGRHRHRPRDRLDHRRPPVHDRRVQGLARHRPHRRAAQPRRRGLPGDHEDAGL</sequence>
<feature type="non-terminal residue" evidence="2">
    <location>
        <position position="97"/>
    </location>
</feature>
<accession>A0A6J4KVU4</accession>
<feature type="compositionally biased region" description="Basic and acidic residues" evidence="1">
    <location>
        <begin position="88"/>
        <end position="97"/>
    </location>
</feature>
<dbReference type="AlphaFoldDB" id="A0A6J4KVU4"/>
<proteinExistence type="predicted"/>
<organism evidence="2">
    <name type="scientific">uncultured Friedmanniella sp</name>
    <dbReference type="NCBI Taxonomy" id="335381"/>
    <lineage>
        <taxon>Bacteria</taxon>
        <taxon>Bacillati</taxon>
        <taxon>Actinomycetota</taxon>
        <taxon>Actinomycetes</taxon>
        <taxon>Propionibacteriales</taxon>
        <taxon>Nocardioidaceae</taxon>
        <taxon>Friedmanniella</taxon>
        <taxon>environmental samples</taxon>
    </lineage>
</organism>
<feature type="compositionally biased region" description="Basic residues" evidence="1">
    <location>
        <begin position="1"/>
        <end position="10"/>
    </location>
</feature>
<keyword evidence="2" id="KW-0966">Cell projection</keyword>
<protein>
    <submittedName>
        <fullName evidence="2">Flagellar hook-basal body complex protein FliE</fullName>
    </submittedName>
</protein>
<gene>
    <name evidence="2" type="ORF">AVDCRST_MAG61-2030</name>
</gene>